<feature type="transmembrane region" description="Helical" evidence="7">
    <location>
        <begin position="140"/>
        <end position="162"/>
    </location>
</feature>
<feature type="transmembrane region" description="Helical" evidence="7">
    <location>
        <begin position="117"/>
        <end position="134"/>
    </location>
</feature>
<keyword evidence="3" id="KW-1003">Cell membrane</keyword>
<name>A0ABV8CML1_9GAMM</name>
<evidence type="ECO:0000256" key="1">
    <source>
        <dbReference type="ARBA" id="ARBA00004651"/>
    </source>
</evidence>
<evidence type="ECO:0000256" key="2">
    <source>
        <dbReference type="ARBA" id="ARBA00022448"/>
    </source>
</evidence>
<feature type="transmembrane region" description="Helical" evidence="7">
    <location>
        <begin position="73"/>
        <end position="89"/>
    </location>
</feature>
<accession>A0ABV8CML1</accession>
<gene>
    <name evidence="8" type="ORF">ACFOSS_06545</name>
</gene>
<keyword evidence="5 7" id="KW-1133">Transmembrane helix</keyword>
<dbReference type="InterPro" id="IPR006726">
    <property type="entry name" value="PHBA_efflux_AaeB/fusaric-R"/>
</dbReference>
<evidence type="ECO:0000313" key="9">
    <source>
        <dbReference type="Proteomes" id="UP001595692"/>
    </source>
</evidence>
<protein>
    <submittedName>
        <fullName evidence="8">FUSC family protein</fullName>
    </submittedName>
</protein>
<evidence type="ECO:0000256" key="7">
    <source>
        <dbReference type="SAM" id="Phobius"/>
    </source>
</evidence>
<evidence type="ECO:0000256" key="6">
    <source>
        <dbReference type="ARBA" id="ARBA00023136"/>
    </source>
</evidence>
<evidence type="ECO:0000256" key="4">
    <source>
        <dbReference type="ARBA" id="ARBA00022692"/>
    </source>
</evidence>
<dbReference type="PANTHER" id="PTHR30509:SF9">
    <property type="entry name" value="MULTIDRUG RESISTANCE PROTEIN MDTO"/>
    <property type="match status" value="1"/>
</dbReference>
<sequence>MSIFAAPSRIEQFVYRHIRIIHVLKISLALLIAHLLNYLYPLPYLAWTSVTIVIIMLTLPQVGGALEKSIQRVIGTLCGALYGIGILYLTANPWITALLALLAIAFVTWRASGKMSYAYLVAGFTLMIVLDGGEQGMTEAIWRTATILLGCLIAIAVSQLVLPLRARNEWRWLLASTLQGMSQVWLSHLSPNVHRPLKTRGRLKALERHVQRQQGLLRSVTLESRALRHSQRELEQLVEAQGRCLLLIELIAQSRWETAASEQEIQHNFGIGLRARSLAGWMKEAAAFCRGERSDLVVLESVLELKQELLSQLELQAHPVLNTYGYSWLIYQCGLQLALIDRLLRSLVRQSQCTHE</sequence>
<feature type="transmembrane region" description="Helical" evidence="7">
    <location>
        <begin position="46"/>
        <end position="66"/>
    </location>
</feature>
<keyword evidence="4 7" id="KW-0812">Transmembrane</keyword>
<evidence type="ECO:0000256" key="3">
    <source>
        <dbReference type="ARBA" id="ARBA00022475"/>
    </source>
</evidence>
<comment type="subcellular location">
    <subcellularLocation>
        <location evidence="1">Cell membrane</location>
        <topology evidence="1">Multi-pass membrane protein</topology>
    </subcellularLocation>
</comment>
<comment type="caution">
    <text evidence="8">The sequence shown here is derived from an EMBL/GenBank/DDBJ whole genome shotgun (WGS) entry which is preliminary data.</text>
</comment>
<evidence type="ECO:0000256" key="5">
    <source>
        <dbReference type="ARBA" id="ARBA00022989"/>
    </source>
</evidence>
<evidence type="ECO:0000313" key="8">
    <source>
        <dbReference type="EMBL" id="MFC3913127.1"/>
    </source>
</evidence>
<dbReference type="EMBL" id="JBHSAF010000006">
    <property type="protein sequence ID" value="MFC3913127.1"/>
    <property type="molecule type" value="Genomic_DNA"/>
</dbReference>
<reference evidence="9" key="1">
    <citation type="journal article" date="2019" name="Int. J. Syst. Evol. Microbiol.">
        <title>The Global Catalogue of Microorganisms (GCM) 10K type strain sequencing project: providing services to taxonomists for standard genome sequencing and annotation.</title>
        <authorList>
            <consortium name="The Broad Institute Genomics Platform"/>
            <consortium name="The Broad Institute Genome Sequencing Center for Infectious Disease"/>
            <person name="Wu L."/>
            <person name="Ma J."/>
        </authorList>
    </citation>
    <scope>NUCLEOTIDE SEQUENCE [LARGE SCALE GENOMIC DNA]</scope>
    <source>
        <strain evidence="9">CCUG 54939</strain>
    </source>
</reference>
<dbReference type="PANTHER" id="PTHR30509">
    <property type="entry name" value="P-HYDROXYBENZOIC ACID EFFLUX PUMP SUBUNIT-RELATED"/>
    <property type="match status" value="1"/>
</dbReference>
<dbReference type="Proteomes" id="UP001595692">
    <property type="component" value="Unassembled WGS sequence"/>
</dbReference>
<keyword evidence="9" id="KW-1185">Reference proteome</keyword>
<dbReference type="RefSeq" id="WP_377151365.1">
    <property type="nucleotide sequence ID" value="NZ_JBHSAF010000006.1"/>
</dbReference>
<keyword evidence="6 7" id="KW-0472">Membrane</keyword>
<feature type="transmembrane region" description="Helical" evidence="7">
    <location>
        <begin position="20"/>
        <end position="40"/>
    </location>
</feature>
<keyword evidence="2" id="KW-0813">Transport</keyword>
<proteinExistence type="predicted"/>
<organism evidence="8 9">
    <name type="scientific">Pseudaeromonas sharmana</name>
    <dbReference type="NCBI Taxonomy" id="328412"/>
    <lineage>
        <taxon>Bacteria</taxon>
        <taxon>Pseudomonadati</taxon>
        <taxon>Pseudomonadota</taxon>
        <taxon>Gammaproteobacteria</taxon>
        <taxon>Aeromonadales</taxon>
        <taxon>Aeromonadaceae</taxon>
        <taxon>Pseudaeromonas</taxon>
    </lineage>
</organism>
<dbReference type="Pfam" id="PF04632">
    <property type="entry name" value="FUSC"/>
    <property type="match status" value="1"/>
</dbReference>